<dbReference type="EMBL" id="JARAKH010000030">
    <property type="protein sequence ID" value="KAK8387084.1"/>
    <property type="molecule type" value="Genomic_DNA"/>
</dbReference>
<dbReference type="InterPro" id="IPR036915">
    <property type="entry name" value="Cyclin-like_sf"/>
</dbReference>
<dbReference type="PANTHER" id="PTHR10177">
    <property type="entry name" value="CYCLINS"/>
    <property type="match status" value="1"/>
</dbReference>
<dbReference type="Pfam" id="PF00134">
    <property type="entry name" value="Cyclin_N"/>
    <property type="match status" value="1"/>
</dbReference>
<feature type="domain" description="Cyclin C-terminal" evidence="5">
    <location>
        <begin position="159"/>
        <end position="297"/>
    </location>
</feature>
<dbReference type="SMART" id="SM00385">
    <property type="entry name" value="CYCLIN"/>
    <property type="match status" value="1"/>
</dbReference>
<comment type="similarity">
    <text evidence="2">Belongs to the cyclin family.</text>
</comment>
<evidence type="ECO:0000256" key="1">
    <source>
        <dbReference type="ARBA" id="ARBA00023127"/>
    </source>
</evidence>
<organism evidence="6 7">
    <name type="scientific">Scylla paramamosain</name>
    <name type="common">Mud crab</name>
    <dbReference type="NCBI Taxonomy" id="85552"/>
    <lineage>
        <taxon>Eukaryota</taxon>
        <taxon>Metazoa</taxon>
        <taxon>Ecdysozoa</taxon>
        <taxon>Arthropoda</taxon>
        <taxon>Crustacea</taxon>
        <taxon>Multicrustacea</taxon>
        <taxon>Malacostraca</taxon>
        <taxon>Eumalacostraca</taxon>
        <taxon>Eucarida</taxon>
        <taxon>Decapoda</taxon>
        <taxon>Pleocyemata</taxon>
        <taxon>Brachyura</taxon>
        <taxon>Eubrachyura</taxon>
        <taxon>Portunoidea</taxon>
        <taxon>Portunidae</taxon>
        <taxon>Portuninae</taxon>
        <taxon>Scylla</taxon>
    </lineage>
</organism>
<dbReference type="InterPro" id="IPR039361">
    <property type="entry name" value="Cyclin"/>
</dbReference>
<gene>
    <name evidence="6" type="ORF">O3P69_018030</name>
</gene>
<name>A0AAW0TI84_SCYPA</name>
<feature type="compositionally biased region" description="Polar residues" evidence="3">
    <location>
        <begin position="283"/>
        <end position="299"/>
    </location>
</feature>
<dbReference type="InterPro" id="IPR013763">
    <property type="entry name" value="Cyclin-like_dom"/>
</dbReference>
<sequence>MDLLCCENATVDLDMKCKSYLDPVLLRDDRVLLNLLNLEEKYMPNSSYFSCVQTDVEPRMRDTVAHWMLEVCQEEQQEEEVFTLAMNMMDRFLSLVKVKRNQLQLLGTVCLFLSSKIKESPPLEPTRLVYYTDFSITIEEIRKWELLVLSRLKWDLAAITPHAFLDQIIARLHLSFPETQIRVIRETATFFITVCATDARFTSNPPSMVAAAAVASAIQGVLHRHEMEQEAAAVAPLSMDSHGDHTSAQQYMQDLYHRLHDITQIDTDCLKECHRQIEIWTQSSGHSPAHSAESTTPTDMQDVMF</sequence>
<dbReference type="AlphaFoldDB" id="A0AAW0TI84"/>
<evidence type="ECO:0000259" key="4">
    <source>
        <dbReference type="SMART" id="SM00385"/>
    </source>
</evidence>
<proteinExistence type="inferred from homology"/>
<dbReference type="FunFam" id="1.10.472.10:FF:000003">
    <property type="entry name" value="G1/S-specific cyclin-D2"/>
    <property type="match status" value="1"/>
</dbReference>
<comment type="caution">
    <text evidence="6">The sequence shown here is derived from an EMBL/GenBank/DDBJ whole genome shotgun (WGS) entry which is preliminary data.</text>
</comment>
<feature type="domain" description="Cyclin-like" evidence="4">
    <location>
        <begin position="66"/>
        <end position="150"/>
    </location>
</feature>
<dbReference type="EMBL" id="JARAKH010000030">
    <property type="protein sequence ID" value="KAK8387085.1"/>
    <property type="molecule type" value="Genomic_DNA"/>
</dbReference>
<dbReference type="SUPFAM" id="SSF47954">
    <property type="entry name" value="Cyclin-like"/>
    <property type="match status" value="2"/>
</dbReference>
<protein>
    <submittedName>
        <fullName evidence="6">Uncharacterized protein</fullName>
    </submittedName>
</protein>
<evidence type="ECO:0000313" key="6">
    <source>
        <dbReference type="EMBL" id="KAK8387084.1"/>
    </source>
</evidence>
<dbReference type="Gene3D" id="1.10.472.10">
    <property type="entry name" value="Cyclin-like"/>
    <property type="match status" value="2"/>
</dbReference>
<evidence type="ECO:0000256" key="2">
    <source>
        <dbReference type="RuleBase" id="RU000383"/>
    </source>
</evidence>
<accession>A0AAW0TI84</accession>
<evidence type="ECO:0000256" key="3">
    <source>
        <dbReference type="SAM" id="MobiDB-lite"/>
    </source>
</evidence>
<dbReference type="InterPro" id="IPR006671">
    <property type="entry name" value="Cyclin_N"/>
</dbReference>
<evidence type="ECO:0000313" key="7">
    <source>
        <dbReference type="Proteomes" id="UP001487740"/>
    </source>
</evidence>
<dbReference type="Pfam" id="PF02984">
    <property type="entry name" value="Cyclin_C"/>
    <property type="match status" value="1"/>
</dbReference>
<keyword evidence="1 2" id="KW-0195">Cyclin</keyword>
<dbReference type="SMART" id="SM01332">
    <property type="entry name" value="Cyclin_C"/>
    <property type="match status" value="1"/>
</dbReference>
<keyword evidence="7" id="KW-1185">Reference proteome</keyword>
<reference evidence="6 7" key="1">
    <citation type="submission" date="2023-03" db="EMBL/GenBank/DDBJ databases">
        <title>High-quality genome of Scylla paramamosain provides insights in environmental adaptation.</title>
        <authorList>
            <person name="Zhang L."/>
        </authorList>
    </citation>
    <scope>NUCLEOTIDE SEQUENCE [LARGE SCALE GENOMIC DNA]</scope>
    <source>
        <strain evidence="6">LZ_2023a</strain>
        <tissue evidence="6">Muscle</tissue>
    </source>
</reference>
<dbReference type="InterPro" id="IPR004367">
    <property type="entry name" value="Cyclin_C-dom"/>
</dbReference>
<feature type="region of interest" description="Disordered" evidence="3">
    <location>
        <begin position="283"/>
        <end position="305"/>
    </location>
</feature>
<dbReference type="Proteomes" id="UP001487740">
    <property type="component" value="Unassembled WGS sequence"/>
</dbReference>
<evidence type="ECO:0000259" key="5">
    <source>
        <dbReference type="SMART" id="SM01332"/>
    </source>
</evidence>